<evidence type="ECO:0000313" key="5">
    <source>
        <dbReference type="Proteomes" id="UP000002051"/>
    </source>
</evidence>
<feature type="coiled-coil region" evidence="1">
    <location>
        <begin position="387"/>
        <end position="453"/>
    </location>
</feature>
<dbReference type="AlphaFoldDB" id="A0A072TY63"/>
<protein>
    <recommendedName>
        <fullName evidence="2">DUF7745 domain-containing protein</fullName>
    </recommendedName>
</protein>
<dbReference type="Pfam" id="PF24924">
    <property type="entry name" value="DUF7745"/>
    <property type="match status" value="1"/>
</dbReference>
<reference evidence="3 5" key="2">
    <citation type="journal article" date="2014" name="BMC Genomics">
        <title>An improved genome release (version Mt4.0) for the model legume Medicago truncatula.</title>
        <authorList>
            <person name="Tang H."/>
            <person name="Krishnakumar V."/>
            <person name="Bidwell S."/>
            <person name="Rosen B."/>
            <person name="Chan A."/>
            <person name="Zhou S."/>
            <person name="Gentzbittel L."/>
            <person name="Childs K.L."/>
            <person name="Yandell M."/>
            <person name="Gundlach H."/>
            <person name="Mayer K.F."/>
            <person name="Schwartz D.C."/>
            <person name="Town C.D."/>
        </authorList>
    </citation>
    <scope>GENOME REANNOTATION</scope>
    <source>
        <strain evidence="3">A17</strain>
        <strain evidence="4 5">cv. Jemalong A17</strain>
    </source>
</reference>
<sequence>MKKTKSYKFKEVDLVSLRDLALKVKNQTGFRLRYGGLLTILRTNVEEKLVHTLVQFYDPSFRCFTFPDFQLVPTLEAYSHLLDSPIAEKTPLIGPGTSLTPLVIAKDLYLKTSDVSKHLTTKSHIRGFTSKYLLEQANLKTTCQDTLEAILALLIYGLILFPNLDNFVDMNAIEIFHSRNPVPTLLADTYHAIHDRTLKGRGYILCCVPLLYRWFISHLPSSFHDNSEDWSYSQRMMGLSPNEVVWITPAAQVKEIITGCGDFLNVPLLGTRGGINYNPELAMRQFGFPMKAKPINIATSPEFFYYSNAPTGQREAFIGAWSKVRRKSVKHLGVRSGIAHEAYTQWVINRAEEIGMPYPAMRYVSASAPSIPLPLPPTTQGMYQEHLAMESREKQMWKARYNEAENLIMTLDGKDEQKTHENLMLKKELVKVRRELEEKDELLMRDLKRARGRRNFYARYCDIVYKAPNLSICIMCIIHQVRKGFQVARARKVYEPDRIHRTRLYRKKNSVAMEEENAQLRTELATLREELAKANDTMTTLLATQEQSATAIPIATAIPVTTSVIPTASTDARFAMPTGFPYGLPPFFTPSTAAGTSGTANNGPIPATNAVSINTTLPQTTAAVTEPLVHAMPQSVNINTQHGNIPVIKTMEERMEELAKELRHEIKANRGNADSFKTQDLCLVPKVDVPKKFKISDFDRYNGLTCPQNHIIKYVRKMGNYKDNDSLMIHCFQDSLMEDAAEWYTSLSKNDIHTFDELAMLSKATMGLIPD</sequence>
<reference evidence="3 5" key="1">
    <citation type="journal article" date="2011" name="Nature">
        <title>The Medicago genome provides insight into the evolution of rhizobial symbioses.</title>
        <authorList>
            <person name="Young N.D."/>
            <person name="Debelle F."/>
            <person name="Oldroyd G.E."/>
            <person name="Geurts R."/>
            <person name="Cannon S.B."/>
            <person name="Udvardi M.K."/>
            <person name="Benedito V.A."/>
            <person name="Mayer K.F."/>
            <person name="Gouzy J."/>
            <person name="Schoof H."/>
            <person name="Van de Peer Y."/>
            <person name="Proost S."/>
            <person name="Cook D.R."/>
            <person name="Meyers B.C."/>
            <person name="Spannagl M."/>
            <person name="Cheung F."/>
            <person name="De Mita S."/>
            <person name="Krishnakumar V."/>
            <person name="Gundlach H."/>
            <person name="Zhou S."/>
            <person name="Mudge J."/>
            <person name="Bharti A.K."/>
            <person name="Murray J.D."/>
            <person name="Naoumkina M.A."/>
            <person name="Rosen B."/>
            <person name="Silverstein K.A."/>
            <person name="Tang H."/>
            <person name="Rombauts S."/>
            <person name="Zhao P.X."/>
            <person name="Zhou P."/>
            <person name="Barbe V."/>
            <person name="Bardou P."/>
            <person name="Bechner M."/>
            <person name="Bellec A."/>
            <person name="Berger A."/>
            <person name="Berges H."/>
            <person name="Bidwell S."/>
            <person name="Bisseling T."/>
            <person name="Choisne N."/>
            <person name="Couloux A."/>
            <person name="Denny R."/>
            <person name="Deshpande S."/>
            <person name="Dai X."/>
            <person name="Doyle J.J."/>
            <person name="Dudez A.M."/>
            <person name="Farmer A.D."/>
            <person name="Fouteau S."/>
            <person name="Franken C."/>
            <person name="Gibelin C."/>
            <person name="Gish J."/>
            <person name="Goldstein S."/>
            <person name="Gonzalez A.J."/>
            <person name="Green P.J."/>
            <person name="Hallab A."/>
            <person name="Hartog M."/>
            <person name="Hua A."/>
            <person name="Humphray S.J."/>
            <person name="Jeong D.H."/>
            <person name="Jing Y."/>
            <person name="Jocker A."/>
            <person name="Kenton S.M."/>
            <person name="Kim D.J."/>
            <person name="Klee K."/>
            <person name="Lai H."/>
            <person name="Lang C."/>
            <person name="Lin S."/>
            <person name="Macmil S.L."/>
            <person name="Magdelenat G."/>
            <person name="Matthews L."/>
            <person name="McCorrison J."/>
            <person name="Monaghan E.L."/>
            <person name="Mun J.H."/>
            <person name="Najar F.Z."/>
            <person name="Nicholson C."/>
            <person name="Noirot C."/>
            <person name="O'Bleness M."/>
            <person name="Paule C.R."/>
            <person name="Poulain J."/>
            <person name="Prion F."/>
            <person name="Qin B."/>
            <person name="Qu C."/>
            <person name="Retzel E.F."/>
            <person name="Riddle C."/>
            <person name="Sallet E."/>
            <person name="Samain S."/>
            <person name="Samson N."/>
            <person name="Sanders I."/>
            <person name="Saurat O."/>
            <person name="Scarpelli C."/>
            <person name="Schiex T."/>
            <person name="Segurens B."/>
            <person name="Severin A.J."/>
            <person name="Sherrier D.J."/>
            <person name="Shi R."/>
            <person name="Sims S."/>
            <person name="Singer S.R."/>
            <person name="Sinharoy S."/>
            <person name="Sterck L."/>
            <person name="Viollet A."/>
            <person name="Wang B.B."/>
            <person name="Wang K."/>
            <person name="Wang M."/>
            <person name="Wang X."/>
            <person name="Warfsmann J."/>
            <person name="Weissenbach J."/>
            <person name="White D.D."/>
            <person name="White J.D."/>
            <person name="Wiley G.B."/>
            <person name="Wincker P."/>
            <person name="Xing Y."/>
            <person name="Yang L."/>
            <person name="Yao Z."/>
            <person name="Ying F."/>
            <person name="Zhai J."/>
            <person name="Zhou L."/>
            <person name="Zuber A."/>
            <person name="Denarie J."/>
            <person name="Dixon R.A."/>
            <person name="May G.D."/>
            <person name="Schwartz D.C."/>
            <person name="Rogers J."/>
            <person name="Quetier F."/>
            <person name="Town C.D."/>
            <person name="Roe B.A."/>
        </authorList>
    </citation>
    <scope>NUCLEOTIDE SEQUENCE [LARGE SCALE GENOMIC DNA]</scope>
    <source>
        <strain evidence="3">A17</strain>
        <strain evidence="4 5">cv. Jemalong A17</strain>
    </source>
</reference>
<accession>A0A072TY63</accession>
<dbReference type="HOGENOM" id="CLU_362656_0_0_1"/>
<proteinExistence type="predicted"/>
<gene>
    <name evidence="3" type="ordered locus">MTR_7g046515</name>
</gene>
<evidence type="ECO:0000256" key="1">
    <source>
        <dbReference type="SAM" id="Coils"/>
    </source>
</evidence>
<evidence type="ECO:0000259" key="2">
    <source>
        <dbReference type="Pfam" id="PF24924"/>
    </source>
</evidence>
<feature type="domain" description="DUF7745" evidence="2">
    <location>
        <begin position="17"/>
        <end position="351"/>
    </location>
</feature>
<keyword evidence="5" id="KW-1185">Reference proteome</keyword>
<name>A0A072TY63_MEDTR</name>
<dbReference type="EnsemblPlants" id="KEH22424">
    <property type="protein sequence ID" value="KEH22424"/>
    <property type="gene ID" value="MTR_7g046515"/>
</dbReference>
<dbReference type="EMBL" id="CM001223">
    <property type="protein sequence ID" value="KEH22424.1"/>
    <property type="molecule type" value="Genomic_DNA"/>
</dbReference>
<evidence type="ECO:0000313" key="3">
    <source>
        <dbReference type="EMBL" id="KEH22424.1"/>
    </source>
</evidence>
<dbReference type="Proteomes" id="UP000002051">
    <property type="component" value="Unassembled WGS sequence"/>
</dbReference>
<dbReference type="PANTHER" id="PTHR48201:SF12">
    <property type="entry name" value="AMINOTRANSFERASE-LIKE PLANT MOBILE DOMAIN-CONTAINING PROTEIN"/>
    <property type="match status" value="1"/>
</dbReference>
<dbReference type="InterPro" id="IPR056647">
    <property type="entry name" value="DUF7745"/>
</dbReference>
<organism evidence="3 5">
    <name type="scientific">Medicago truncatula</name>
    <name type="common">Barrel medic</name>
    <name type="synonym">Medicago tribuloides</name>
    <dbReference type="NCBI Taxonomy" id="3880"/>
    <lineage>
        <taxon>Eukaryota</taxon>
        <taxon>Viridiplantae</taxon>
        <taxon>Streptophyta</taxon>
        <taxon>Embryophyta</taxon>
        <taxon>Tracheophyta</taxon>
        <taxon>Spermatophyta</taxon>
        <taxon>Magnoliopsida</taxon>
        <taxon>eudicotyledons</taxon>
        <taxon>Gunneridae</taxon>
        <taxon>Pentapetalae</taxon>
        <taxon>rosids</taxon>
        <taxon>fabids</taxon>
        <taxon>Fabales</taxon>
        <taxon>Fabaceae</taxon>
        <taxon>Papilionoideae</taxon>
        <taxon>50 kb inversion clade</taxon>
        <taxon>NPAAA clade</taxon>
        <taxon>Hologalegina</taxon>
        <taxon>IRL clade</taxon>
        <taxon>Trifolieae</taxon>
        <taxon>Medicago</taxon>
    </lineage>
</organism>
<dbReference type="PANTHER" id="PTHR48201">
    <property type="entry name" value="PROTEIN, PUTATIVE-RELATED"/>
    <property type="match status" value="1"/>
</dbReference>
<reference evidence="4" key="3">
    <citation type="submission" date="2015-04" db="UniProtKB">
        <authorList>
            <consortium name="EnsemblPlants"/>
        </authorList>
    </citation>
    <scope>IDENTIFICATION</scope>
    <source>
        <strain evidence="4">cv. Jemalong A17</strain>
    </source>
</reference>
<keyword evidence="1" id="KW-0175">Coiled coil</keyword>
<feature type="coiled-coil region" evidence="1">
    <location>
        <begin position="510"/>
        <end position="544"/>
    </location>
</feature>
<evidence type="ECO:0000313" key="4">
    <source>
        <dbReference type="EnsemblPlants" id="KEH22424"/>
    </source>
</evidence>